<gene>
    <name evidence="2" type="ORF">GA_TR8166_c0_g1_i1_g.26453</name>
</gene>
<keyword evidence="2" id="KW-0808">Transferase</keyword>
<feature type="region of interest" description="Disordered" evidence="1">
    <location>
        <begin position="128"/>
        <end position="149"/>
    </location>
</feature>
<organism evidence="2">
    <name type="scientific">Noccaea caerulescens</name>
    <name type="common">Alpine penny-cress</name>
    <name type="synonym">Thlaspi caerulescens</name>
    <dbReference type="NCBI Taxonomy" id="107243"/>
    <lineage>
        <taxon>Eukaryota</taxon>
        <taxon>Viridiplantae</taxon>
        <taxon>Streptophyta</taxon>
        <taxon>Embryophyta</taxon>
        <taxon>Tracheophyta</taxon>
        <taxon>Spermatophyta</taxon>
        <taxon>Magnoliopsida</taxon>
        <taxon>eudicotyledons</taxon>
        <taxon>Gunneridae</taxon>
        <taxon>Pentapetalae</taxon>
        <taxon>rosids</taxon>
        <taxon>malvids</taxon>
        <taxon>Brassicales</taxon>
        <taxon>Brassicaceae</taxon>
        <taxon>Coluteocarpeae</taxon>
        <taxon>Noccaea</taxon>
    </lineage>
</organism>
<feature type="compositionally biased region" description="Polar residues" evidence="1">
    <location>
        <begin position="438"/>
        <end position="452"/>
    </location>
</feature>
<dbReference type="PANTHER" id="PTHR33781">
    <property type="entry name" value="PROTEIN PHYTOCHROME KINASE SUBSTRATE 1-RELATED"/>
    <property type="match status" value="1"/>
</dbReference>
<dbReference type="PANTHER" id="PTHR33781:SF20">
    <property type="entry name" value="PROTEIN PHYTOCHROME KINASE SUBSTRATE 2"/>
    <property type="match status" value="1"/>
</dbReference>
<dbReference type="EMBL" id="GEVI01006093">
    <property type="protein sequence ID" value="JAU26227.1"/>
    <property type="molecule type" value="Transcribed_RNA"/>
</dbReference>
<feature type="compositionally biased region" description="Low complexity" evidence="1">
    <location>
        <begin position="136"/>
        <end position="147"/>
    </location>
</feature>
<dbReference type="GO" id="GO:0016301">
    <property type="term" value="F:kinase activity"/>
    <property type="evidence" value="ECO:0007669"/>
    <property type="project" value="UniProtKB-KW"/>
</dbReference>
<keyword evidence="2" id="KW-0418">Kinase</keyword>
<sequence>MQTTKDYTKREMVALTSSSSTPNKSFDFMMNNNNLFGPFSSSSTSFSYLTTKEDALTQKKLVPGMNMNNNPEEHHEAVGIRKKASEDLEISVFGAEKYFNGDMDSDHSPRLVSPLQNPEISTERIFVGAKQSSKNSSETPSLRSESSWNSQSLLLRNKYEKKKNNKENSRCNSYLQEKDHKVSNKKSFLSNLGCRCVCSNWNSVDVVDEKRRNSGLKKIKTQMSFSADLTSEMKTHQQQQEAMLEQRKSLEIFGSPLIEKRIIQKKFPWEYSISAKAEERGVSAKYEQEEEDGSVSDLSSDLFEIESATGKAKPFLARQGSSNSDSPNCYAPSEVSIEWSVVTASVADYSVMSECATSPVKNRSFQIPRIPVISKPNRETAPQRRKSSGGGLLLGCKSHKSVRVSGDSYTSVNRTPSYVPRFPVEANPTSIETRRKISGSSVSQTQSPFLYI</sequence>
<dbReference type="InterPro" id="IPR039615">
    <property type="entry name" value="PKS"/>
</dbReference>
<feature type="region of interest" description="Disordered" evidence="1">
    <location>
        <begin position="430"/>
        <end position="452"/>
    </location>
</feature>
<accession>A0A1J3E242</accession>
<dbReference type="GO" id="GO:0009638">
    <property type="term" value="P:phototropism"/>
    <property type="evidence" value="ECO:0007669"/>
    <property type="project" value="InterPro"/>
</dbReference>
<evidence type="ECO:0000256" key="1">
    <source>
        <dbReference type="SAM" id="MobiDB-lite"/>
    </source>
</evidence>
<name>A0A1J3E242_NOCCA</name>
<reference evidence="2" key="1">
    <citation type="submission" date="2016-07" db="EMBL/GenBank/DDBJ databases">
        <title>De novo transcriptome assembly of four accessions of the metal hyperaccumulator plant Noccaea caerulescens.</title>
        <authorList>
            <person name="Blande D."/>
            <person name="Halimaa P."/>
            <person name="Tervahauta A.I."/>
            <person name="Aarts M.G."/>
            <person name="Karenlampi S.O."/>
        </authorList>
    </citation>
    <scope>NUCLEOTIDE SEQUENCE</scope>
</reference>
<feature type="region of interest" description="Disordered" evidence="1">
    <location>
        <begin position="1"/>
        <end position="20"/>
    </location>
</feature>
<protein>
    <submittedName>
        <fullName evidence="2">Protein PHYTOCHROME KINASE SUBSTRATE 2</fullName>
    </submittedName>
</protein>
<evidence type="ECO:0000313" key="2">
    <source>
        <dbReference type="EMBL" id="JAU26227.1"/>
    </source>
</evidence>
<proteinExistence type="predicted"/>
<dbReference type="AlphaFoldDB" id="A0A1J3E242"/>
<feature type="compositionally biased region" description="Basic and acidic residues" evidence="1">
    <location>
        <begin position="1"/>
        <end position="12"/>
    </location>
</feature>